<evidence type="ECO:0000256" key="2">
    <source>
        <dbReference type="ARBA" id="ARBA00022475"/>
    </source>
</evidence>
<evidence type="ECO:0000256" key="6">
    <source>
        <dbReference type="SAM" id="Phobius"/>
    </source>
</evidence>
<gene>
    <name evidence="8" type="primary">wzxB</name>
</gene>
<feature type="transmembrane region" description="Helical" evidence="6">
    <location>
        <begin position="219"/>
        <end position="240"/>
    </location>
</feature>
<accession>X5CTG8</accession>
<evidence type="ECO:0000313" key="9">
    <source>
        <dbReference type="EMBL" id="AID70996.1"/>
    </source>
</evidence>
<evidence type="ECO:0000256" key="5">
    <source>
        <dbReference type="ARBA" id="ARBA00023136"/>
    </source>
</evidence>
<dbReference type="GO" id="GO:0009246">
    <property type="term" value="P:enterobacterial common antigen biosynthetic process"/>
    <property type="evidence" value="ECO:0007669"/>
    <property type="project" value="InterPro"/>
</dbReference>
<feature type="transmembrane region" description="Helical" evidence="6">
    <location>
        <begin position="150"/>
        <end position="170"/>
    </location>
</feature>
<proteinExistence type="predicted"/>
<dbReference type="GO" id="GO:0005886">
    <property type="term" value="C:plasma membrane"/>
    <property type="evidence" value="ECO:0007669"/>
    <property type="project" value="UniProtKB-SubCell"/>
</dbReference>
<dbReference type="InterPro" id="IPR050833">
    <property type="entry name" value="Poly_Biosynth_Transport"/>
</dbReference>
<feature type="transmembrane region" description="Helical" evidence="6">
    <location>
        <begin position="260"/>
        <end position="279"/>
    </location>
</feature>
<feature type="transmembrane region" description="Helical" evidence="6">
    <location>
        <begin position="176"/>
        <end position="198"/>
    </location>
</feature>
<dbReference type="EMBL" id="KC999977">
    <property type="protein sequence ID" value="AID71234.1"/>
    <property type="molecule type" value="Genomic_DNA"/>
</dbReference>
<dbReference type="EMBL" id="KC999975">
    <property type="protein sequence ID" value="AID71180.1"/>
    <property type="molecule type" value="Genomic_DNA"/>
</dbReference>
<feature type="transmembrane region" description="Helical" evidence="6">
    <location>
        <begin position="336"/>
        <end position="354"/>
    </location>
</feature>
<dbReference type="PANTHER" id="PTHR30250:SF30">
    <property type="entry name" value="LIPID III FLIPPASE"/>
    <property type="match status" value="1"/>
</dbReference>
<evidence type="ECO:0000313" key="15">
    <source>
        <dbReference type="EMBL" id="AID71234.1"/>
    </source>
</evidence>
<evidence type="ECO:0000313" key="14">
    <source>
        <dbReference type="EMBL" id="AID71207.1"/>
    </source>
</evidence>
<feature type="transmembrane region" description="Helical" evidence="6">
    <location>
        <begin position="299"/>
        <end position="316"/>
    </location>
</feature>
<feature type="transmembrane region" description="Helical" evidence="6">
    <location>
        <begin position="392"/>
        <end position="411"/>
    </location>
</feature>
<evidence type="ECO:0000313" key="10">
    <source>
        <dbReference type="EMBL" id="AID71099.1"/>
    </source>
</evidence>
<keyword evidence="3 6" id="KW-0812">Transmembrane</keyword>
<evidence type="ECO:0000313" key="13">
    <source>
        <dbReference type="EMBL" id="AID71180.1"/>
    </source>
</evidence>
<evidence type="ECO:0000313" key="7">
    <source>
        <dbReference type="EMBL" id="AHW40524.1"/>
    </source>
</evidence>
<evidence type="ECO:0000313" key="8">
    <source>
        <dbReference type="EMBL" id="AHW40551.1"/>
    </source>
</evidence>
<dbReference type="EMBL" id="KC999974">
    <property type="protein sequence ID" value="AID71153.1"/>
    <property type="molecule type" value="Genomic_DNA"/>
</dbReference>
<dbReference type="EMBL" id="KC999968">
    <property type="protein sequence ID" value="AID70996.1"/>
    <property type="molecule type" value="Genomic_DNA"/>
</dbReference>
<feature type="transmembrane region" description="Helical" evidence="6">
    <location>
        <begin position="46"/>
        <end position="64"/>
    </location>
</feature>
<dbReference type="EMBL" id="KF647894">
    <property type="protein sequence ID" value="AHW40551.1"/>
    <property type="molecule type" value="Genomic_DNA"/>
</dbReference>
<dbReference type="EMBL" id="KF647893">
    <property type="protein sequence ID" value="AHW40524.1"/>
    <property type="molecule type" value="Genomic_DNA"/>
</dbReference>
<reference evidence="9" key="1">
    <citation type="journal article" date="2013" name="PLoS ONE">
        <title>Implication of lateral genetic transfer in the emergence of Aeromonas hydrophila isolates of epidemic outbreaks in channel catfish.</title>
        <authorList>
            <person name="Hossain M.J."/>
            <person name="Waldbieser G.C."/>
            <person name="Sun D."/>
            <person name="Capps N.K."/>
            <person name="Hemstreet W.B."/>
            <person name="Carlisle K."/>
            <person name="Griffin M.J."/>
            <person name="Khoo L."/>
            <person name="Goodwin A.E."/>
            <person name="Sonstegard T.S."/>
            <person name="Schroeder S."/>
            <person name="Hayden K."/>
            <person name="Newton J.C."/>
            <person name="Terhune J.S."/>
            <person name="Liles M.R."/>
        </authorList>
    </citation>
    <scope>NUCLEOTIDE SEQUENCE</scope>
    <source>
        <strain evidence="10">AL09-79</strain>
        <strain evidence="14">AL10-121</strain>
        <strain evidence="11">ML09-119</strain>
        <strain evidence="12">ML09-121</strain>
        <strain evidence="13">ML09-122</strain>
        <strain evidence="15">PB10-118</strain>
        <strain evidence="9">TN97-08</strain>
    </source>
</reference>
<dbReference type="PANTHER" id="PTHR30250">
    <property type="entry name" value="PST FAMILY PREDICTED COLANIC ACID TRANSPORTER"/>
    <property type="match status" value="1"/>
</dbReference>
<dbReference type="AlphaFoldDB" id="X5CTG8"/>
<dbReference type="EMBL" id="KC999972">
    <property type="protein sequence ID" value="AID71099.1"/>
    <property type="molecule type" value="Genomic_DNA"/>
</dbReference>
<keyword evidence="2" id="KW-1003">Cell membrane</keyword>
<protein>
    <submittedName>
        <fullName evidence="8">O-antigen flippase</fullName>
    </submittedName>
</protein>
<evidence type="ECO:0000256" key="1">
    <source>
        <dbReference type="ARBA" id="ARBA00004651"/>
    </source>
</evidence>
<evidence type="ECO:0000256" key="3">
    <source>
        <dbReference type="ARBA" id="ARBA00022692"/>
    </source>
</evidence>
<keyword evidence="5 6" id="KW-0472">Membrane</keyword>
<dbReference type="EMBL" id="KC999976">
    <property type="protein sequence ID" value="AID71207.1"/>
    <property type="molecule type" value="Genomic_DNA"/>
</dbReference>
<comment type="subcellular location">
    <subcellularLocation>
        <location evidence="1">Cell membrane</location>
        <topology evidence="1">Multi-pass membrane protein</topology>
    </subcellularLocation>
</comment>
<feature type="transmembrane region" description="Helical" evidence="6">
    <location>
        <begin position="116"/>
        <end position="138"/>
    </location>
</feature>
<organism evidence="8">
    <name type="scientific">Aeromonas hydrophila</name>
    <dbReference type="NCBI Taxonomy" id="644"/>
    <lineage>
        <taxon>Bacteria</taxon>
        <taxon>Pseudomonadati</taxon>
        <taxon>Pseudomonadota</taxon>
        <taxon>Gammaproteobacteria</taxon>
        <taxon>Aeromonadales</taxon>
        <taxon>Aeromonadaceae</taxon>
        <taxon>Aeromonas</taxon>
    </lineage>
</organism>
<name>X5CTG8_AERHY</name>
<feature type="transmembrane region" description="Helical" evidence="6">
    <location>
        <begin position="366"/>
        <end position="386"/>
    </location>
</feature>
<dbReference type="EMBL" id="KC999973">
    <property type="protein sequence ID" value="AID71126.1"/>
    <property type="molecule type" value="Genomic_DNA"/>
</dbReference>
<evidence type="ECO:0000256" key="4">
    <source>
        <dbReference type="ARBA" id="ARBA00022989"/>
    </source>
</evidence>
<dbReference type="CDD" id="cd13125">
    <property type="entry name" value="MATE_like_10"/>
    <property type="match status" value="1"/>
</dbReference>
<evidence type="ECO:0000313" key="12">
    <source>
        <dbReference type="EMBL" id="AID71153.1"/>
    </source>
</evidence>
<dbReference type="InterPro" id="IPR044550">
    <property type="entry name" value="WzxE"/>
</dbReference>
<keyword evidence="4 6" id="KW-1133">Transmembrane helix</keyword>
<feature type="transmembrane region" description="Helical" evidence="6">
    <location>
        <begin position="85"/>
        <end position="104"/>
    </location>
</feature>
<sequence>MRRLLKVTAMTGLLTLLKMAMGFVIAKVVAIYTGPTGMAMLGQVQSLVGSLNGIINAPVASGIVRFTAEHQEQGYDACSPWWRAALQWVMIISAFVIPVGLLLAEPIAEGLFKDKTLAWVVMVTVGVLPLGAIGTLCNSVINGQQLYRRYVGLGMLSALVSGLLMMTMIAEYNIQGALLAAAVQAALIGVVMLIANLRQPWFKLRYWWGGVEPKARRQIGGYMLMAITSALTVPISLIFIRNILITQVGWAATGQWQAVWKISEVYLGVVTMALGTYYLPRLSSLVGIDAIVKEINKTAFVIIPVVAIMALCVYMLRDVAISLLFTEEFRSARDLFAFQVMGDVIKIASWLYAYPMLSRGATKWFISFEIIFSLSFVFLTYLFVSMEGIKGVTISYLVNYSLYLVVTFLNLKRFVR</sequence>
<evidence type="ECO:0000313" key="11">
    <source>
        <dbReference type="EMBL" id="AID71126.1"/>
    </source>
</evidence>
<reference evidence="8" key="2">
    <citation type="submission" date="2013-09" db="EMBL/GenBank/DDBJ databases">
        <title>Evidence that invasive carp have introduced virulent Aeromonas hydrophila to farmed catfish in the United States.</title>
        <authorList>
            <person name="Hossain M.J."/>
            <person name="Sun D."/>
            <person name="McGarey D."/>
            <person name="Wrenn S.E."/>
            <person name="Alexander L.M."/>
            <person name="Elena M."/>
            <person name="Terhune J.S."/>
            <person name="Liles M.R."/>
        </authorList>
    </citation>
    <scope>NUCLEOTIDE SEQUENCE</scope>
    <source>
        <strain evidence="7">S04-690</strain>
        <strain evidence="8">ZC1</strain>
    </source>
</reference>